<dbReference type="PANTHER" id="PTHR45915">
    <property type="entry name" value="TRANSCRIPTION INTERMEDIARY FACTOR"/>
    <property type="match status" value="1"/>
</dbReference>
<feature type="compositionally biased region" description="Polar residues" evidence="10">
    <location>
        <begin position="741"/>
        <end position="766"/>
    </location>
</feature>
<feature type="region of interest" description="Disordered" evidence="10">
    <location>
        <begin position="1004"/>
        <end position="1037"/>
    </location>
</feature>
<evidence type="ECO:0000256" key="2">
    <source>
        <dbReference type="ARBA" id="ARBA00022723"/>
    </source>
</evidence>
<evidence type="ECO:0000313" key="15">
    <source>
        <dbReference type="Proteomes" id="UP000245119"/>
    </source>
</evidence>
<dbReference type="SUPFAM" id="SSF57845">
    <property type="entry name" value="B-box zinc-binding domain"/>
    <property type="match status" value="1"/>
</dbReference>
<keyword evidence="2" id="KW-0479">Metal-binding</keyword>
<dbReference type="InterPro" id="IPR001965">
    <property type="entry name" value="Znf_PHD"/>
</dbReference>
<evidence type="ECO:0000256" key="8">
    <source>
        <dbReference type="PROSITE-ProRule" id="PRU00024"/>
    </source>
</evidence>
<feature type="region of interest" description="Disordered" evidence="10">
    <location>
        <begin position="710"/>
        <end position="798"/>
    </location>
</feature>
<evidence type="ECO:0000256" key="7">
    <source>
        <dbReference type="ARBA" id="ARBA00023242"/>
    </source>
</evidence>
<dbReference type="PROSITE" id="PS01359">
    <property type="entry name" value="ZF_PHD_1"/>
    <property type="match status" value="1"/>
</dbReference>
<dbReference type="Pfam" id="PF00643">
    <property type="entry name" value="zf-B_box"/>
    <property type="match status" value="1"/>
</dbReference>
<accession>A0A2T7PKH4</accession>
<dbReference type="InterPro" id="IPR013083">
    <property type="entry name" value="Znf_RING/FYVE/PHD"/>
</dbReference>
<dbReference type="Gene3D" id="1.20.920.10">
    <property type="entry name" value="Bromodomain-like"/>
    <property type="match status" value="1"/>
</dbReference>
<dbReference type="CDD" id="cd05502">
    <property type="entry name" value="Bromo_tif1_like"/>
    <property type="match status" value="1"/>
</dbReference>
<dbReference type="InterPro" id="IPR036427">
    <property type="entry name" value="Bromodomain-like_sf"/>
</dbReference>
<dbReference type="Pfam" id="PF00628">
    <property type="entry name" value="PHD"/>
    <property type="match status" value="1"/>
</dbReference>
<keyword evidence="3 8" id="KW-0863">Zinc-finger</keyword>
<dbReference type="Proteomes" id="UP000245119">
    <property type="component" value="Linkage Group LG3"/>
</dbReference>
<feature type="region of interest" description="Disordered" evidence="10">
    <location>
        <begin position="552"/>
        <end position="668"/>
    </location>
</feature>
<dbReference type="SUPFAM" id="SSF47370">
    <property type="entry name" value="Bromodomain"/>
    <property type="match status" value="1"/>
</dbReference>
<evidence type="ECO:0000256" key="6">
    <source>
        <dbReference type="ARBA" id="ARBA00023117"/>
    </source>
</evidence>
<dbReference type="EMBL" id="PZQS01000003">
    <property type="protein sequence ID" value="PVD33904.1"/>
    <property type="molecule type" value="Genomic_DNA"/>
</dbReference>
<evidence type="ECO:0000313" key="14">
    <source>
        <dbReference type="EMBL" id="PVD33904.1"/>
    </source>
</evidence>
<dbReference type="GO" id="GO:0000785">
    <property type="term" value="C:chromatin"/>
    <property type="evidence" value="ECO:0007669"/>
    <property type="project" value="TreeGrafter"/>
</dbReference>
<keyword evidence="5" id="KW-0175">Coiled coil</keyword>
<dbReference type="InterPro" id="IPR019786">
    <property type="entry name" value="Zinc_finger_PHD-type_CS"/>
</dbReference>
<dbReference type="PROSITE" id="PS50016">
    <property type="entry name" value="ZF_PHD_2"/>
    <property type="match status" value="1"/>
</dbReference>
<evidence type="ECO:0000259" key="11">
    <source>
        <dbReference type="PROSITE" id="PS50014"/>
    </source>
</evidence>
<evidence type="ECO:0000259" key="12">
    <source>
        <dbReference type="PROSITE" id="PS50016"/>
    </source>
</evidence>
<comment type="caution">
    <text evidence="14">The sequence shown here is derived from an EMBL/GenBank/DDBJ whole genome shotgun (WGS) entry which is preliminary data.</text>
</comment>
<dbReference type="PROSITE" id="PS50119">
    <property type="entry name" value="ZF_BBOX"/>
    <property type="match status" value="2"/>
</dbReference>
<dbReference type="CDD" id="cd15541">
    <property type="entry name" value="PHD_TIF1_like"/>
    <property type="match status" value="1"/>
</dbReference>
<proteinExistence type="predicted"/>
<feature type="compositionally biased region" description="Low complexity" evidence="10">
    <location>
        <begin position="719"/>
        <end position="729"/>
    </location>
</feature>
<reference evidence="14 15" key="1">
    <citation type="submission" date="2018-04" db="EMBL/GenBank/DDBJ databases">
        <title>The genome of golden apple snail Pomacea canaliculata provides insight into stress tolerance and invasive adaptation.</title>
        <authorList>
            <person name="Liu C."/>
            <person name="Liu B."/>
            <person name="Ren Y."/>
            <person name="Zhang Y."/>
            <person name="Wang H."/>
            <person name="Li S."/>
            <person name="Jiang F."/>
            <person name="Yin L."/>
            <person name="Zhang G."/>
            <person name="Qian W."/>
            <person name="Fan W."/>
        </authorList>
    </citation>
    <scope>NUCLEOTIDE SEQUENCE [LARGE SCALE GENOMIC DNA]</scope>
    <source>
        <strain evidence="14">SZHN2017</strain>
        <tissue evidence="14">Muscle</tissue>
    </source>
</reference>
<feature type="domain" description="Bromo" evidence="11">
    <location>
        <begin position="900"/>
        <end position="972"/>
    </location>
</feature>
<dbReference type="SMART" id="SM00336">
    <property type="entry name" value="BBOX"/>
    <property type="match status" value="2"/>
</dbReference>
<dbReference type="InterPro" id="IPR000315">
    <property type="entry name" value="Znf_B-box"/>
</dbReference>
<dbReference type="STRING" id="400727.A0A2T7PKH4"/>
<sequence length="1037" mass="112536">MCDDCVSGRTEVVEKSRRLKEEKVKDEQEKEVEEKSETKEQEEKDVSAADAQNSSESPKEEEESIQTIAEAAPTEEESLEKIQEEPSTKAAAPVQTPPDPVPLTECPVCREPFNADSLIENVFVRKHVAGTEDGTEGDQLCTGCESHPSTSYCLQCDDWLCNDCVDAHKRVRMTKDHQLTSREEAADKGSGVSPNEISMLCRSHPKEKLTLFCDKCEVLTCRDCQLLHHQEHKYHFLQEAADSYKAKLTGSLSLMKERRDTLKHYQTEIEERLSKVKREKGDLQQEVLRQADLIVKAVRTAVWSVLSSLHSFTDAAAKRLSREVGDVGDLVGKFDHCIGFMEAILEDGLGLPLLFSKSIVESKCRKVYHTQMEPQSLKGQLNIKYRHDVQAVVRSLTNIGAIYVNGTKYPPEKPNSPASTQSAVPSAPNAGAVYRGGQGNMVVVGGTAPANLPPHVAQVAQERNLYMQMMMGRPPHSVPNAQGPTLSLPGSRRIGPSPRVWPTHDGQVGMMNSQPGVMNSMIMGQGQPGHPQQMMSPRTNFTPMRLHHRPVDQTHLPSAPPMMLGSQLRPQQTHGVPMGPTLLPAPPPLQNPQTQYRGAADGSHSNSGGQAAIGVRRANTLDSPDPARPASAGQSGLHIPERPLSAQSDGAASSSGIKVKSEPSDNGDCVITSAVFKGEKSSMIGTGSLGEMQRNLDEVIRGVPMDLGDNLEPINGSLSPNTSRTVTPTTSPPPLVASSTISSPHLSTTNSTNSEISAGDKSNSVSAADDSIKDGDKESEDGFEATGPEVHGYATGNSMPGFTLPAGDAADPNDDYCAACHQGGDVLCCDQCPRVFHLQCHVPVLSSVPNGTFVCTLCEEGMVLEGGEEGSVEMLSKRKAPTGLSDRELKVCERILLELFCHASSVPFHEPVNRAVPNYYKIITNPMDFSTIKCKLSRSHFNHYICPEDFLKDIKLVFKNCAVYNAETSEVGKAGKIVSAFFERLVSKHMPHYCQLLSMQEGSGTTYGEPSAKKRKTTPPPPSVAEKTGGSEPVHIH</sequence>
<evidence type="ECO:0000256" key="5">
    <source>
        <dbReference type="ARBA" id="ARBA00023054"/>
    </source>
</evidence>
<dbReference type="SUPFAM" id="SSF57903">
    <property type="entry name" value="FYVE/PHD zinc finger"/>
    <property type="match status" value="1"/>
</dbReference>
<dbReference type="InterPro" id="IPR019787">
    <property type="entry name" value="Znf_PHD-finger"/>
</dbReference>
<evidence type="ECO:0000256" key="9">
    <source>
        <dbReference type="PROSITE-ProRule" id="PRU00035"/>
    </source>
</evidence>
<feature type="region of interest" description="Disordered" evidence="10">
    <location>
        <begin position="1"/>
        <end position="103"/>
    </location>
</feature>
<dbReference type="CDD" id="cd19775">
    <property type="entry name" value="Bbox2_TIF1_C-VI"/>
    <property type="match status" value="1"/>
</dbReference>
<name>A0A2T7PKH4_POMCA</name>
<evidence type="ECO:0000256" key="10">
    <source>
        <dbReference type="SAM" id="MobiDB-lite"/>
    </source>
</evidence>
<organism evidence="14 15">
    <name type="scientific">Pomacea canaliculata</name>
    <name type="common">Golden apple snail</name>
    <dbReference type="NCBI Taxonomy" id="400727"/>
    <lineage>
        <taxon>Eukaryota</taxon>
        <taxon>Metazoa</taxon>
        <taxon>Spiralia</taxon>
        <taxon>Lophotrochozoa</taxon>
        <taxon>Mollusca</taxon>
        <taxon>Gastropoda</taxon>
        <taxon>Caenogastropoda</taxon>
        <taxon>Architaenioglossa</taxon>
        <taxon>Ampullarioidea</taxon>
        <taxon>Ampullariidae</taxon>
        <taxon>Pomacea</taxon>
    </lineage>
</organism>
<evidence type="ECO:0000259" key="13">
    <source>
        <dbReference type="PROSITE" id="PS50119"/>
    </source>
</evidence>
<dbReference type="Gene3D" id="3.30.40.10">
    <property type="entry name" value="Zinc/RING finger domain, C3HC4 (zinc finger)"/>
    <property type="match status" value="1"/>
</dbReference>
<feature type="domain" description="PHD-type" evidence="12">
    <location>
        <begin position="814"/>
        <end position="861"/>
    </location>
</feature>
<dbReference type="GO" id="GO:0005634">
    <property type="term" value="C:nucleus"/>
    <property type="evidence" value="ECO:0007669"/>
    <property type="project" value="UniProtKB-SubCell"/>
</dbReference>
<keyword evidence="4" id="KW-0862">Zinc</keyword>
<dbReference type="PANTHER" id="PTHR45915:SF6">
    <property type="entry name" value="E3 UBIQUITIN-PROTEIN LIGASE TRIM33"/>
    <property type="match status" value="1"/>
</dbReference>
<dbReference type="SMART" id="SM00297">
    <property type="entry name" value="BROMO"/>
    <property type="match status" value="1"/>
</dbReference>
<feature type="compositionally biased region" description="Basic and acidic residues" evidence="10">
    <location>
        <begin position="11"/>
        <end position="47"/>
    </location>
</feature>
<evidence type="ECO:0000256" key="3">
    <source>
        <dbReference type="ARBA" id="ARBA00022771"/>
    </source>
</evidence>
<gene>
    <name evidence="14" type="ORF">C0Q70_05166</name>
</gene>
<feature type="domain" description="B box-type" evidence="13">
    <location>
        <begin position="196"/>
        <end position="237"/>
    </location>
</feature>
<dbReference type="AlphaFoldDB" id="A0A2T7PKH4"/>
<comment type="subcellular location">
    <subcellularLocation>
        <location evidence="1">Nucleus</location>
    </subcellularLocation>
</comment>
<dbReference type="OrthoDB" id="6020909at2759"/>
<dbReference type="InterPro" id="IPR001487">
    <property type="entry name" value="Bromodomain"/>
</dbReference>
<feature type="compositionally biased region" description="Low complexity" evidence="10">
    <location>
        <begin position="645"/>
        <end position="656"/>
    </location>
</feature>
<evidence type="ECO:0000256" key="4">
    <source>
        <dbReference type="ARBA" id="ARBA00022833"/>
    </source>
</evidence>
<keyword evidence="6 9" id="KW-0103">Bromodomain</keyword>
<feature type="domain" description="B box-type" evidence="13">
    <location>
        <begin position="136"/>
        <end position="182"/>
    </location>
</feature>
<dbReference type="Gene3D" id="3.30.160.60">
    <property type="entry name" value="Classic Zinc Finger"/>
    <property type="match status" value="1"/>
</dbReference>
<protein>
    <submittedName>
        <fullName evidence="14">Uncharacterized protein</fullName>
    </submittedName>
</protein>
<keyword evidence="15" id="KW-1185">Reference proteome</keyword>
<dbReference type="PROSITE" id="PS50014">
    <property type="entry name" value="BROMODOMAIN_2"/>
    <property type="match status" value="1"/>
</dbReference>
<keyword evidence="7" id="KW-0539">Nucleus</keyword>
<dbReference type="GO" id="GO:0008270">
    <property type="term" value="F:zinc ion binding"/>
    <property type="evidence" value="ECO:0007669"/>
    <property type="project" value="UniProtKB-KW"/>
</dbReference>
<dbReference type="InterPro" id="IPR011011">
    <property type="entry name" value="Znf_FYVE_PHD"/>
</dbReference>
<dbReference type="Pfam" id="PF00439">
    <property type="entry name" value="Bromodomain"/>
    <property type="match status" value="1"/>
</dbReference>
<dbReference type="SMART" id="SM00249">
    <property type="entry name" value="PHD"/>
    <property type="match status" value="1"/>
</dbReference>
<evidence type="ECO:0000256" key="1">
    <source>
        <dbReference type="ARBA" id="ARBA00004123"/>
    </source>
</evidence>